<dbReference type="RefSeq" id="XP_021338211.1">
    <property type="nucleotide sequence ID" value="XM_021481585.1"/>
</dbReference>
<proteinExistence type="predicted"/>
<reference evidence="2 3" key="3">
    <citation type="journal article" date="2016" name="Sci. Rep.">
        <title>Genome-wide diversity and gene expression profiling of Babesia microti isolates identify polymorphic genes that mediate host-pathogen interactions.</title>
        <authorList>
            <person name="Silva J.C."/>
            <person name="Cornillot E."/>
            <person name="McCracken C."/>
            <person name="Usmani-Brown S."/>
            <person name="Dwivedi A."/>
            <person name="Ifeonu O.O."/>
            <person name="Crabtree J."/>
            <person name="Gotia H.T."/>
            <person name="Virji A.Z."/>
            <person name="Reynes C."/>
            <person name="Colinge J."/>
            <person name="Kumar V."/>
            <person name="Lawres L."/>
            <person name="Pazzi J.E."/>
            <person name="Pablo J.V."/>
            <person name="Hung C."/>
            <person name="Brancato J."/>
            <person name="Kumari P."/>
            <person name="Orvis J."/>
            <person name="Tretina K."/>
            <person name="Chibucos M."/>
            <person name="Ott S."/>
            <person name="Sadzewicz L."/>
            <person name="Sengamalay N."/>
            <person name="Shetty A.C."/>
            <person name="Su Q."/>
            <person name="Tallon L."/>
            <person name="Fraser C.M."/>
            <person name="Frutos R."/>
            <person name="Molina D.M."/>
            <person name="Krause P.J."/>
            <person name="Ben Mamoun C."/>
        </authorList>
    </citation>
    <scope>NUCLEOTIDE SEQUENCE [LARGE SCALE GENOMIC DNA]</scope>
    <source>
        <strain evidence="2 3">RI</strain>
    </source>
</reference>
<evidence type="ECO:0000313" key="3">
    <source>
        <dbReference type="Proteomes" id="UP000002899"/>
    </source>
</evidence>
<feature type="chain" id="PRO_5012548788" evidence="1">
    <location>
        <begin position="23"/>
        <end position="86"/>
    </location>
</feature>
<feature type="signal peptide" evidence="1">
    <location>
        <begin position="1"/>
        <end position="22"/>
    </location>
</feature>
<dbReference type="VEuPathDB" id="PiroplasmaDB:BMR1_02g02595"/>
<sequence>MKLSHLVYSFLATLSLFKNSLGYKINPQTFNSNQLIIEVEPAEENTEDYVVPLALIQDIYGINSEPISIQALSSYLETEKADSSIN</sequence>
<dbReference type="GeneID" id="24424302"/>
<dbReference type="AlphaFoldDB" id="A0A1R4AAI8"/>
<organism evidence="2 3">
    <name type="scientific">Babesia microti (strain RI)</name>
    <dbReference type="NCBI Taxonomy" id="1133968"/>
    <lineage>
        <taxon>Eukaryota</taxon>
        <taxon>Sar</taxon>
        <taxon>Alveolata</taxon>
        <taxon>Apicomplexa</taxon>
        <taxon>Aconoidasida</taxon>
        <taxon>Piroplasmida</taxon>
        <taxon>Babesiidae</taxon>
        <taxon>Babesia</taxon>
    </lineage>
</organism>
<reference evidence="2 3" key="1">
    <citation type="journal article" date="2012" name="Nucleic Acids Res.">
        <title>Sequencing of the smallest Apicomplexan genome from the human pathogen Babesia microti.</title>
        <authorList>
            <person name="Cornillot E."/>
            <person name="Hadj-Kaddour K."/>
            <person name="Dassouli A."/>
            <person name="Noel B."/>
            <person name="Ranwez V."/>
            <person name="Vacherie B."/>
            <person name="Augagneur Y."/>
            <person name="Bres V."/>
            <person name="Duclos A."/>
            <person name="Randazzo S."/>
            <person name="Carcy B."/>
            <person name="Debierre-Grockiego F."/>
            <person name="Delbecq S."/>
            <person name="Moubri-Menage K."/>
            <person name="Shams-Eldin H."/>
            <person name="Usmani-Brown S."/>
            <person name="Bringaud F."/>
            <person name="Wincker P."/>
            <person name="Vivares C.P."/>
            <person name="Schwarz R.T."/>
            <person name="Schetters T.P."/>
            <person name="Krause P.J."/>
            <person name="Gorenflot A."/>
            <person name="Berry V."/>
            <person name="Barbe V."/>
            <person name="Ben Mamoun C."/>
        </authorList>
    </citation>
    <scope>NUCLEOTIDE SEQUENCE [LARGE SCALE GENOMIC DNA]</scope>
    <source>
        <strain evidence="2 3">RI</strain>
    </source>
</reference>
<dbReference type="EMBL" id="FO082872">
    <property type="protein sequence ID" value="SJK86012.1"/>
    <property type="molecule type" value="Genomic_DNA"/>
</dbReference>
<accession>A0A1R4AAI8</accession>
<name>A0A1R4AAI8_BABMR</name>
<keyword evidence="3" id="KW-1185">Reference proteome</keyword>
<evidence type="ECO:0000313" key="2">
    <source>
        <dbReference type="EMBL" id="SJK86012.1"/>
    </source>
</evidence>
<evidence type="ECO:0000256" key="1">
    <source>
        <dbReference type="SAM" id="SignalP"/>
    </source>
</evidence>
<dbReference type="Proteomes" id="UP000002899">
    <property type="component" value="Chromosome II"/>
</dbReference>
<reference evidence="2 3" key="2">
    <citation type="journal article" date="2013" name="PLoS ONE">
        <title>Whole genome mapping and re-organization of the nuclear and mitochondrial genomes of Babesia microti isolates.</title>
        <authorList>
            <person name="Cornillot E."/>
            <person name="Dassouli A."/>
            <person name="Garg A."/>
            <person name="Pachikara N."/>
            <person name="Randazzo S."/>
            <person name="Depoix D."/>
            <person name="Carcy B."/>
            <person name="Delbecq S."/>
            <person name="Frutos R."/>
            <person name="Silva J.C."/>
            <person name="Sutton R."/>
            <person name="Krause P.J."/>
            <person name="Mamoun C.B."/>
        </authorList>
    </citation>
    <scope>NUCLEOTIDE SEQUENCE [LARGE SCALE GENOMIC DNA]</scope>
    <source>
        <strain evidence="2 3">RI</strain>
    </source>
</reference>
<dbReference type="KEGG" id="bmic:BMR1_02g02595"/>
<protein>
    <submittedName>
        <fullName evidence="2">Uncharacterized protein</fullName>
    </submittedName>
</protein>
<keyword evidence="1" id="KW-0732">Signal</keyword>